<dbReference type="Proteomes" id="UP001165121">
    <property type="component" value="Unassembled WGS sequence"/>
</dbReference>
<dbReference type="Gene3D" id="3.50.30.30">
    <property type="match status" value="2"/>
</dbReference>
<evidence type="ECO:0000256" key="3">
    <source>
        <dbReference type="SAM" id="MobiDB-lite"/>
    </source>
</evidence>
<feature type="region of interest" description="Disordered" evidence="3">
    <location>
        <begin position="439"/>
        <end position="472"/>
    </location>
</feature>
<dbReference type="SUPFAM" id="SSF52025">
    <property type="entry name" value="PA domain"/>
    <property type="match status" value="1"/>
</dbReference>
<evidence type="ECO:0000259" key="5">
    <source>
        <dbReference type="Pfam" id="PF02225"/>
    </source>
</evidence>
<gene>
    <name evidence="6" type="ORF">Pfra01_002476900</name>
</gene>
<reference evidence="6" key="1">
    <citation type="submission" date="2023-04" db="EMBL/GenBank/DDBJ databases">
        <title>Phytophthora fragariaefolia NBRC 109709.</title>
        <authorList>
            <person name="Ichikawa N."/>
            <person name="Sato H."/>
            <person name="Tonouchi N."/>
        </authorList>
    </citation>
    <scope>NUCLEOTIDE SEQUENCE</scope>
    <source>
        <strain evidence="6">NBRC 109709</strain>
    </source>
</reference>
<feature type="domain" description="PA" evidence="5">
    <location>
        <begin position="109"/>
        <end position="174"/>
    </location>
</feature>
<dbReference type="InterPro" id="IPR046450">
    <property type="entry name" value="PA_dom_sf"/>
</dbReference>
<dbReference type="PANTHER" id="PTHR22702">
    <property type="entry name" value="PROTEASE-ASSOCIATED DOMAIN-CONTAINING PROTEIN"/>
    <property type="match status" value="1"/>
</dbReference>
<feature type="chain" id="PRO_5040909764" evidence="4">
    <location>
        <begin position="19"/>
        <end position="472"/>
    </location>
</feature>
<dbReference type="PANTHER" id="PTHR22702:SF1">
    <property type="entry name" value="PROTEASE-ASSOCIATED DOMAIN-CONTAINING PROTEIN 1"/>
    <property type="match status" value="1"/>
</dbReference>
<sequence>MKSTVSFLLLFAGLSCHAHEEGPGSTEVTAADIASADSAVGVIAPPGPKESSWGRIYLRNGLAPIQYFRDAFGGPMVPREVSFFFPERVEDRFGCDLLPEAERLDIEAANRSAVLVVDRGECTFERKARLADQMGAAALVVVSPTDDVSAPVADEGGDISIASVMIRRTAGDMLRVVARQMPIYGRLIPMTCERKPYTCKPRFEAEEDYMDSSPARGGSVLSTGVEQEGDADGTRLGGFLAASYGSVLPTRISFPVAAPLDGKHACTDATEDITTHSQFSGNAVLLPAGEAGQCSEFEKVSNVQRRGASVALLMQHENATMMTHPAVEVSWYAYNITIPVIVVSSNTGAKLASLKDTQGDAARLSFAVTNGVADVWDLIMQNSQRSAWPKRLKRCSKTLAKLLAQIRGLGGDEETEAALRNVFTSVVGGSLQEWEKIAHPEEDAEETHKAPEDSSSEKIVHTVKKSQARDEL</sequence>
<keyword evidence="2" id="KW-0325">Glycoprotein</keyword>
<name>A0A9W6Y9X4_9STRA</name>
<accession>A0A9W6Y9X4</accession>
<feature type="domain" description="PA" evidence="5">
    <location>
        <begin position="255"/>
        <end position="351"/>
    </location>
</feature>
<dbReference type="OrthoDB" id="10045365at2759"/>
<evidence type="ECO:0000256" key="2">
    <source>
        <dbReference type="ARBA" id="ARBA00023180"/>
    </source>
</evidence>
<evidence type="ECO:0000313" key="7">
    <source>
        <dbReference type="Proteomes" id="UP001165121"/>
    </source>
</evidence>
<keyword evidence="7" id="KW-1185">Reference proteome</keyword>
<dbReference type="CDD" id="cd00538">
    <property type="entry name" value="PA"/>
    <property type="match status" value="1"/>
</dbReference>
<evidence type="ECO:0000256" key="1">
    <source>
        <dbReference type="ARBA" id="ARBA00022729"/>
    </source>
</evidence>
<protein>
    <submittedName>
        <fullName evidence="6">Unnamed protein product</fullName>
    </submittedName>
</protein>
<dbReference type="InterPro" id="IPR003137">
    <property type="entry name" value="PA_domain"/>
</dbReference>
<dbReference type="FunFam" id="3.50.30.30:FF:000066">
    <property type="entry name" value="Signal peptide peptidase-like protein"/>
    <property type="match status" value="1"/>
</dbReference>
<dbReference type="AlphaFoldDB" id="A0A9W6Y9X4"/>
<organism evidence="6 7">
    <name type="scientific">Phytophthora fragariaefolia</name>
    <dbReference type="NCBI Taxonomy" id="1490495"/>
    <lineage>
        <taxon>Eukaryota</taxon>
        <taxon>Sar</taxon>
        <taxon>Stramenopiles</taxon>
        <taxon>Oomycota</taxon>
        <taxon>Peronosporomycetes</taxon>
        <taxon>Peronosporales</taxon>
        <taxon>Peronosporaceae</taxon>
        <taxon>Phytophthora</taxon>
    </lineage>
</organism>
<feature type="compositionally biased region" description="Basic and acidic residues" evidence="3">
    <location>
        <begin position="439"/>
        <end position="460"/>
    </location>
</feature>
<proteinExistence type="predicted"/>
<evidence type="ECO:0000313" key="6">
    <source>
        <dbReference type="EMBL" id="GMF57828.1"/>
    </source>
</evidence>
<comment type="caution">
    <text evidence="6">The sequence shown here is derived from an EMBL/GenBank/DDBJ whole genome shotgun (WGS) entry which is preliminary data.</text>
</comment>
<keyword evidence="1 4" id="KW-0732">Signal</keyword>
<dbReference type="EMBL" id="BSXT01004422">
    <property type="protein sequence ID" value="GMF57828.1"/>
    <property type="molecule type" value="Genomic_DNA"/>
</dbReference>
<dbReference type="PROSITE" id="PS51257">
    <property type="entry name" value="PROKAR_LIPOPROTEIN"/>
    <property type="match status" value="1"/>
</dbReference>
<evidence type="ECO:0000256" key="4">
    <source>
        <dbReference type="SAM" id="SignalP"/>
    </source>
</evidence>
<feature type="signal peptide" evidence="4">
    <location>
        <begin position="1"/>
        <end position="18"/>
    </location>
</feature>
<dbReference type="Pfam" id="PF02225">
    <property type="entry name" value="PA"/>
    <property type="match status" value="2"/>
</dbReference>